<sequence length="155" mass="17663">MPDTLTIRPLRSEDWPAWRQLWAAYLDFYETTLPEAQFEASFTRLIAADTHDFHGFIATWGDGADAPAIGLAHYLCHRHLWRQEPVCYLQDLFVAPQARGTGTGRALIEAVYAAADASGAPRVYWLTQEDNHTARKLYDRIGRLSGFVKYERTFA</sequence>
<dbReference type="PROSITE" id="PS51186">
    <property type="entry name" value="GNAT"/>
    <property type="match status" value="1"/>
</dbReference>
<dbReference type="InterPro" id="IPR016181">
    <property type="entry name" value="Acyl_CoA_acyltransferase"/>
</dbReference>
<dbReference type="SUPFAM" id="SSF55729">
    <property type="entry name" value="Acyl-CoA N-acyltransferases (Nat)"/>
    <property type="match status" value="1"/>
</dbReference>
<evidence type="ECO:0000259" key="3">
    <source>
        <dbReference type="PROSITE" id="PS51186"/>
    </source>
</evidence>
<feature type="domain" description="N-acetyltransferase" evidence="3">
    <location>
        <begin position="5"/>
        <end position="155"/>
    </location>
</feature>
<dbReference type="RefSeq" id="WP_097373290.1">
    <property type="nucleotide sequence ID" value="NZ_CP021404.1"/>
</dbReference>
<dbReference type="InterPro" id="IPR000182">
    <property type="entry name" value="GNAT_dom"/>
</dbReference>
<evidence type="ECO:0000313" key="5">
    <source>
        <dbReference type="Proteomes" id="UP000219050"/>
    </source>
</evidence>
<keyword evidence="2" id="KW-0012">Acyltransferase</keyword>
<reference evidence="4 5" key="1">
    <citation type="submission" date="2017-05" db="EMBL/GenBank/DDBJ databases">
        <title>Comparative genomic and metabolic analysis of manganese-oxidizing mechanisms in Celeribater manganoxidans DY25T: its adaption to the environment of polymetallic nodule.</title>
        <authorList>
            <person name="Wang X."/>
        </authorList>
    </citation>
    <scope>NUCLEOTIDE SEQUENCE [LARGE SCALE GENOMIC DNA]</scope>
    <source>
        <strain evidence="4 5">DY25</strain>
    </source>
</reference>
<proteinExistence type="predicted"/>
<dbReference type="KEGG" id="cmag:CBW24_08310"/>
<accession>A0A291LZ40</accession>
<organism evidence="4 5">
    <name type="scientific">Pacificitalea manganoxidans</name>
    <dbReference type="NCBI Taxonomy" id="1411902"/>
    <lineage>
        <taxon>Bacteria</taxon>
        <taxon>Pseudomonadati</taxon>
        <taxon>Pseudomonadota</taxon>
        <taxon>Alphaproteobacteria</taxon>
        <taxon>Rhodobacterales</taxon>
        <taxon>Paracoccaceae</taxon>
        <taxon>Pacificitalea</taxon>
    </lineage>
</organism>
<dbReference type="PANTHER" id="PTHR10545:SF42">
    <property type="entry name" value="ACETYLTRANSFERASE"/>
    <property type="match status" value="1"/>
</dbReference>
<dbReference type="EMBL" id="CP021404">
    <property type="protein sequence ID" value="ATI42006.1"/>
    <property type="molecule type" value="Genomic_DNA"/>
</dbReference>
<evidence type="ECO:0000256" key="2">
    <source>
        <dbReference type="ARBA" id="ARBA00023315"/>
    </source>
</evidence>
<evidence type="ECO:0000313" key="4">
    <source>
        <dbReference type="EMBL" id="ATI42006.1"/>
    </source>
</evidence>
<dbReference type="Proteomes" id="UP000219050">
    <property type="component" value="Chromosome"/>
</dbReference>
<dbReference type="AlphaFoldDB" id="A0A291LZ40"/>
<dbReference type="OrthoDB" id="9805924at2"/>
<gene>
    <name evidence="4" type="ORF">CBW24_08310</name>
</gene>
<protein>
    <submittedName>
        <fullName evidence="4">GNAT family N-acetyltransferase</fullName>
    </submittedName>
</protein>
<dbReference type="CDD" id="cd04301">
    <property type="entry name" value="NAT_SF"/>
    <property type="match status" value="1"/>
</dbReference>
<dbReference type="Gene3D" id="3.40.630.30">
    <property type="match status" value="1"/>
</dbReference>
<evidence type="ECO:0000256" key="1">
    <source>
        <dbReference type="ARBA" id="ARBA00022679"/>
    </source>
</evidence>
<keyword evidence="5" id="KW-1185">Reference proteome</keyword>
<dbReference type="PANTHER" id="PTHR10545">
    <property type="entry name" value="DIAMINE N-ACETYLTRANSFERASE"/>
    <property type="match status" value="1"/>
</dbReference>
<keyword evidence="1 4" id="KW-0808">Transferase</keyword>
<dbReference type="Pfam" id="PF00583">
    <property type="entry name" value="Acetyltransf_1"/>
    <property type="match status" value="1"/>
</dbReference>
<dbReference type="GO" id="GO:0008080">
    <property type="term" value="F:N-acetyltransferase activity"/>
    <property type="evidence" value="ECO:0007669"/>
    <property type="project" value="TreeGrafter"/>
</dbReference>
<dbReference type="InterPro" id="IPR051016">
    <property type="entry name" value="Diverse_Substrate_AcTransf"/>
</dbReference>
<name>A0A291LZ40_9RHOB</name>